<evidence type="ECO:0000313" key="3">
    <source>
        <dbReference type="Proteomes" id="UP000028990"/>
    </source>
</evidence>
<proteinExistence type="predicted"/>
<dbReference type="Proteomes" id="UP000028990">
    <property type="component" value="Unassembled WGS sequence"/>
</dbReference>
<name>A0A091DFX2_FUKDA</name>
<gene>
    <name evidence="2" type="ORF">H920_08638</name>
</gene>
<dbReference type="AlphaFoldDB" id="A0A091DFX2"/>
<dbReference type="EMBL" id="KN122527">
    <property type="protein sequence ID" value="KFO29977.1"/>
    <property type="molecule type" value="Genomic_DNA"/>
</dbReference>
<protein>
    <submittedName>
        <fullName evidence="2">Uncharacterized protein</fullName>
    </submittedName>
</protein>
<organism evidence="2 3">
    <name type="scientific">Fukomys damarensis</name>
    <name type="common">Damaraland mole rat</name>
    <name type="synonym">Cryptomys damarensis</name>
    <dbReference type="NCBI Taxonomy" id="885580"/>
    <lineage>
        <taxon>Eukaryota</taxon>
        <taxon>Metazoa</taxon>
        <taxon>Chordata</taxon>
        <taxon>Craniata</taxon>
        <taxon>Vertebrata</taxon>
        <taxon>Euteleostomi</taxon>
        <taxon>Mammalia</taxon>
        <taxon>Eutheria</taxon>
        <taxon>Euarchontoglires</taxon>
        <taxon>Glires</taxon>
        <taxon>Rodentia</taxon>
        <taxon>Hystricomorpha</taxon>
        <taxon>Bathyergidae</taxon>
        <taxon>Fukomys</taxon>
    </lineage>
</organism>
<feature type="region of interest" description="Disordered" evidence="1">
    <location>
        <begin position="66"/>
        <end position="92"/>
    </location>
</feature>
<evidence type="ECO:0000313" key="2">
    <source>
        <dbReference type="EMBL" id="KFO29977.1"/>
    </source>
</evidence>
<accession>A0A091DFX2</accession>
<sequence>MADGQKAVIGHYSQKHVIHTYKYHKKRHLYQAANIGNEPAVSYGVHNHLWYCSGDETDVNNRQVGEEEAHGGVEVGVRDDSQDDEQVPKHCDKARRADPKTLLCLLLNEAYVSVLNIEINAKSGRSFLMQTTTETEAQAWDSLD</sequence>
<evidence type="ECO:0000256" key="1">
    <source>
        <dbReference type="SAM" id="MobiDB-lite"/>
    </source>
</evidence>
<keyword evidence="3" id="KW-1185">Reference proteome</keyword>
<reference evidence="2 3" key="1">
    <citation type="submission" date="2013-11" db="EMBL/GenBank/DDBJ databases">
        <title>The Damaraland mole rat (Fukomys damarensis) genome and evolution of African mole rats.</title>
        <authorList>
            <person name="Gladyshev V.N."/>
            <person name="Fang X."/>
        </authorList>
    </citation>
    <scope>NUCLEOTIDE SEQUENCE [LARGE SCALE GENOMIC DNA]</scope>
    <source>
        <tissue evidence="2">Liver</tissue>
    </source>
</reference>